<dbReference type="SMART" id="SM00262">
    <property type="entry name" value="GEL"/>
    <property type="match status" value="1"/>
</dbReference>
<protein>
    <recommendedName>
        <fullName evidence="4">Scinderin</fullName>
    </recommendedName>
    <alternativeName>
        <fullName evidence="13">Adseverin</fullName>
    </alternativeName>
</protein>
<dbReference type="PANTHER" id="PTHR11977:SF78">
    <property type="entry name" value="SCINDERIN"/>
    <property type="match status" value="1"/>
</dbReference>
<evidence type="ECO:0000313" key="15">
    <source>
        <dbReference type="EMBL" id="POI32853.1"/>
    </source>
</evidence>
<feature type="domain" description="Gelsolin-like" evidence="14">
    <location>
        <begin position="250"/>
        <end position="277"/>
    </location>
</feature>
<evidence type="ECO:0000259" key="14">
    <source>
        <dbReference type="Pfam" id="PF00626"/>
    </source>
</evidence>
<dbReference type="GO" id="GO:0051016">
    <property type="term" value="P:barbed-end actin filament capping"/>
    <property type="evidence" value="ECO:0007669"/>
    <property type="project" value="TreeGrafter"/>
</dbReference>
<comment type="caution">
    <text evidence="15">The sequence shown here is derived from an EMBL/GenBank/DDBJ whole genome shotgun (WGS) entry which is preliminary data.</text>
</comment>
<keyword evidence="12" id="KW-0966">Cell projection</keyword>
<comment type="subcellular location">
    <subcellularLocation>
        <location evidence="1">Cell projection</location>
        <location evidence="1">Podosome</location>
    </subcellularLocation>
    <subcellularLocation>
        <location evidence="2">Cytoplasm</location>
        <location evidence="2">Cytoskeleton</location>
    </subcellularLocation>
</comment>
<evidence type="ECO:0000256" key="11">
    <source>
        <dbReference type="ARBA" id="ARBA00023212"/>
    </source>
</evidence>
<evidence type="ECO:0000256" key="9">
    <source>
        <dbReference type="ARBA" id="ARBA00022949"/>
    </source>
</evidence>
<evidence type="ECO:0000256" key="7">
    <source>
        <dbReference type="ARBA" id="ARBA00022737"/>
    </source>
</evidence>
<accession>A0A2P4T917</accession>
<dbReference type="Pfam" id="PF00626">
    <property type="entry name" value="Gelsolin"/>
    <property type="match status" value="2"/>
</dbReference>
<evidence type="ECO:0000256" key="13">
    <source>
        <dbReference type="ARBA" id="ARBA00030694"/>
    </source>
</evidence>
<dbReference type="InterPro" id="IPR029006">
    <property type="entry name" value="ADF-H/Gelsolin-like_dom_sf"/>
</dbReference>
<evidence type="ECO:0000313" key="16">
    <source>
        <dbReference type="Proteomes" id="UP000237246"/>
    </source>
</evidence>
<dbReference type="GO" id="GO:0002102">
    <property type="term" value="C:podosome"/>
    <property type="evidence" value="ECO:0007669"/>
    <property type="project" value="UniProtKB-SubCell"/>
</dbReference>
<evidence type="ECO:0000256" key="5">
    <source>
        <dbReference type="ARBA" id="ARBA00022467"/>
    </source>
</evidence>
<keyword evidence="11" id="KW-0206">Cytoskeleton</keyword>
<dbReference type="GO" id="GO:0051015">
    <property type="term" value="F:actin filament binding"/>
    <property type="evidence" value="ECO:0007669"/>
    <property type="project" value="InterPro"/>
</dbReference>
<dbReference type="Proteomes" id="UP000237246">
    <property type="component" value="Unassembled WGS sequence"/>
</dbReference>
<dbReference type="GO" id="GO:0005737">
    <property type="term" value="C:cytoplasm"/>
    <property type="evidence" value="ECO:0007669"/>
    <property type="project" value="TreeGrafter"/>
</dbReference>
<keyword evidence="9" id="KW-0965">Cell junction</keyword>
<proteinExistence type="inferred from homology"/>
<dbReference type="EMBL" id="PPHD01004798">
    <property type="protein sequence ID" value="POI32853.1"/>
    <property type="molecule type" value="Genomic_DNA"/>
</dbReference>
<reference evidence="15 16" key="1">
    <citation type="submission" date="2018-01" db="EMBL/GenBank/DDBJ databases">
        <title>Comparison of the Chinese Bamboo Partridge and Red Junglefowl genome sequences highlights the importance of demography in genome evolution.</title>
        <authorList>
            <person name="Tiley G.P."/>
            <person name="Kimball R.T."/>
            <person name="Braun E.L."/>
            <person name="Burleigh J.G."/>
        </authorList>
    </citation>
    <scope>NUCLEOTIDE SEQUENCE [LARGE SCALE GENOMIC DNA]</scope>
    <source>
        <strain evidence="15">RTK389</strain>
        <tissue evidence="15">Blood</tissue>
    </source>
</reference>
<sequence>MAPERPPPVFEGAGQESGLQVWRVERLELVPVPPSRHGDFFVGDAYLVLHTVRRGAAAAYRLHYWLGRQRGSGKERGRVGALPPFTKRVQAASGASSLKQEYGVWVVLHLVAVLLRGAGHENGGYDRAPPKAAEKKLTVKQCFLATTYRRQSVTEFLQQDSKLYWSLVPGKECTQDESTAAAIFTVQLDDYLGGKPVQSREIQGYESNEFVSYFKGGIKYKAGGVASGFNHVVTNDLSAQRLLHIKGRRVVRATEVPLTWASFNKGDCFIIDLGNCNITLVSDFLTDKTDVKQLRNSVPF</sequence>
<dbReference type="SUPFAM" id="SSF55753">
    <property type="entry name" value="Actin depolymerizing proteins"/>
    <property type="match status" value="3"/>
</dbReference>
<dbReference type="InterPro" id="IPR007123">
    <property type="entry name" value="Gelsolin-like_dom"/>
</dbReference>
<dbReference type="InterPro" id="IPR007122">
    <property type="entry name" value="Villin/Gelsolin"/>
</dbReference>
<dbReference type="AlphaFoldDB" id="A0A2P4T917"/>
<keyword evidence="8" id="KW-0106">Calcium</keyword>
<dbReference type="PANTHER" id="PTHR11977">
    <property type="entry name" value="VILLIN"/>
    <property type="match status" value="1"/>
</dbReference>
<keyword evidence="10" id="KW-0009">Actin-binding</keyword>
<keyword evidence="5" id="KW-0117">Actin capping</keyword>
<name>A0A2P4T917_BAMTH</name>
<feature type="domain" description="Gelsolin-like" evidence="14">
    <location>
        <begin position="170"/>
        <end position="211"/>
    </location>
</feature>
<dbReference type="GO" id="GO:0005546">
    <property type="term" value="F:phosphatidylinositol-4,5-bisphosphate binding"/>
    <property type="evidence" value="ECO:0007669"/>
    <property type="project" value="TreeGrafter"/>
</dbReference>
<dbReference type="GO" id="GO:0007417">
    <property type="term" value="P:central nervous system development"/>
    <property type="evidence" value="ECO:0007669"/>
    <property type="project" value="TreeGrafter"/>
</dbReference>
<dbReference type="OrthoDB" id="6375767at2759"/>
<dbReference type="GO" id="GO:0051014">
    <property type="term" value="P:actin filament severing"/>
    <property type="evidence" value="ECO:0007669"/>
    <property type="project" value="TreeGrafter"/>
</dbReference>
<organism evidence="15 16">
    <name type="scientific">Bambusicola thoracicus</name>
    <name type="common">Chinese bamboo-partridge</name>
    <name type="synonym">Perdix thoracica</name>
    <dbReference type="NCBI Taxonomy" id="9083"/>
    <lineage>
        <taxon>Eukaryota</taxon>
        <taxon>Metazoa</taxon>
        <taxon>Chordata</taxon>
        <taxon>Craniata</taxon>
        <taxon>Vertebrata</taxon>
        <taxon>Euteleostomi</taxon>
        <taxon>Archelosauria</taxon>
        <taxon>Archosauria</taxon>
        <taxon>Dinosauria</taxon>
        <taxon>Saurischia</taxon>
        <taxon>Theropoda</taxon>
        <taxon>Coelurosauria</taxon>
        <taxon>Aves</taxon>
        <taxon>Neognathae</taxon>
        <taxon>Galloanserae</taxon>
        <taxon>Galliformes</taxon>
        <taxon>Phasianidae</taxon>
        <taxon>Perdicinae</taxon>
        <taxon>Bambusicola</taxon>
    </lineage>
</organism>
<evidence type="ECO:0000256" key="8">
    <source>
        <dbReference type="ARBA" id="ARBA00022837"/>
    </source>
</evidence>
<evidence type="ECO:0000256" key="12">
    <source>
        <dbReference type="ARBA" id="ARBA00023273"/>
    </source>
</evidence>
<evidence type="ECO:0000256" key="2">
    <source>
        <dbReference type="ARBA" id="ARBA00004245"/>
    </source>
</evidence>
<evidence type="ECO:0000256" key="3">
    <source>
        <dbReference type="ARBA" id="ARBA00008418"/>
    </source>
</evidence>
<evidence type="ECO:0000256" key="4">
    <source>
        <dbReference type="ARBA" id="ARBA00014288"/>
    </source>
</evidence>
<evidence type="ECO:0000256" key="1">
    <source>
        <dbReference type="ARBA" id="ARBA00004188"/>
    </source>
</evidence>
<comment type="similarity">
    <text evidence="3">Belongs to the villin/gelsolin family.</text>
</comment>
<dbReference type="GO" id="GO:0008154">
    <property type="term" value="P:actin polymerization or depolymerization"/>
    <property type="evidence" value="ECO:0007669"/>
    <property type="project" value="TreeGrafter"/>
</dbReference>
<gene>
    <name evidence="15" type="ORF">CIB84_003395</name>
</gene>
<keyword evidence="7" id="KW-0677">Repeat</keyword>
<evidence type="ECO:0000256" key="6">
    <source>
        <dbReference type="ARBA" id="ARBA00022490"/>
    </source>
</evidence>
<dbReference type="Gene3D" id="3.40.20.10">
    <property type="entry name" value="Severin"/>
    <property type="match status" value="3"/>
</dbReference>
<evidence type="ECO:0000256" key="10">
    <source>
        <dbReference type="ARBA" id="ARBA00023203"/>
    </source>
</evidence>
<keyword evidence="6" id="KW-0963">Cytoplasm</keyword>
<keyword evidence="16" id="KW-1185">Reference proteome</keyword>
<dbReference type="GO" id="GO:0030031">
    <property type="term" value="P:cell projection assembly"/>
    <property type="evidence" value="ECO:0007669"/>
    <property type="project" value="TreeGrafter"/>
</dbReference>